<evidence type="ECO:0000313" key="1">
    <source>
        <dbReference type="EMBL" id="GBO18972.1"/>
    </source>
</evidence>
<dbReference type="AlphaFoldDB" id="A0A4Y2V4E5"/>
<dbReference type="EMBL" id="BGPR01042536">
    <property type="protein sequence ID" value="GBO18972.1"/>
    <property type="molecule type" value="Genomic_DNA"/>
</dbReference>
<sequence>MSGGGTACGELYQGVHREICSETLFRSSVIQDNVPTLANASRKKDKIKSVRAFFTVNETLHQKALSVAKTISTKSPLALWNRKKIPSELPFHDQLADEEERRLLTEVLQTGSRDECRKVSTSK</sequence>
<evidence type="ECO:0000313" key="2">
    <source>
        <dbReference type="EMBL" id="GBO20113.1"/>
    </source>
</evidence>
<name>A0A4Y2V4E5_ARAVE</name>
<evidence type="ECO:0000313" key="3">
    <source>
        <dbReference type="Proteomes" id="UP000499080"/>
    </source>
</evidence>
<keyword evidence="3" id="KW-1185">Reference proteome</keyword>
<dbReference type="Proteomes" id="UP000499080">
    <property type="component" value="Unassembled WGS sequence"/>
</dbReference>
<organism evidence="2 3">
    <name type="scientific">Araneus ventricosus</name>
    <name type="common">Orbweaver spider</name>
    <name type="synonym">Epeira ventricosa</name>
    <dbReference type="NCBI Taxonomy" id="182803"/>
    <lineage>
        <taxon>Eukaryota</taxon>
        <taxon>Metazoa</taxon>
        <taxon>Ecdysozoa</taxon>
        <taxon>Arthropoda</taxon>
        <taxon>Chelicerata</taxon>
        <taxon>Arachnida</taxon>
        <taxon>Araneae</taxon>
        <taxon>Araneomorphae</taxon>
        <taxon>Entelegynae</taxon>
        <taxon>Araneoidea</taxon>
        <taxon>Araneidae</taxon>
        <taxon>Araneus</taxon>
    </lineage>
</organism>
<proteinExistence type="predicted"/>
<dbReference type="EMBL" id="BGPR01043507">
    <property type="protein sequence ID" value="GBO20113.1"/>
    <property type="molecule type" value="Genomic_DNA"/>
</dbReference>
<protein>
    <submittedName>
        <fullName evidence="2">Uncharacterized protein</fullName>
    </submittedName>
</protein>
<comment type="caution">
    <text evidence="2">The sequence shown here is derived from an EMBL/GenBank/DDBJ whole genome shotgun (WGS) entry which is preliminary data.</text>
</comment>
<accession>A0A4Y2V4E5</accession>
<reference evidence="2 3" key="1">
    <citation type="journal article" date="2019" name="Sci. Rep.">
        <title>Orb-weaving spider Araneus ventricosus genome elucidates the spidroin gene catalogue.</title>
        <authorList>
            <person name="Kono N."/>
            <person name="Nakamura H."/>
            <person name="Ohtoshi R."/>
            <person name="Moran D.A.P."/>
            <person name="Shinohara A."/>
            <person name="Yoshida Y."/>
            <person name="Fujiwara M."/>
            <person name="Mori M."/>
            <person name="Tomita M."/>
            <person name="Arakawa K."/>
        </authorList>
    </citation>
    <scope>NUCLEOTIDE SEQUENCE [LARGE SCALE GENOMIC DNA]</scope>
</reference>
<gene>
    <name evidence="1" type="ORF">AVEN_217091_1</name>
    <name evidence="2" type="ORF">AVEN_242199_1</name>
</gene>